<dbReference type="EMBL" id="QFFF01000001">
    <property type="protein sequence ID" value="PWG03858.1"/>
    <property type="molecule type" value="Genomic_DNA"/>
</dbReference>
<keyword evidence="1" id="KW-0175">Coiled coil</keyword>
<sequence>MTFASASAAGAQSISLRDSFRIGSGGGVLCSAQTSSSDKALKDMFDRAYSVVCRDAAAPVGRLYALKTRGEDPAARLAALRADTAECGPTGGEAIDGLGSVQAATCRMKELDVGYRVYQWREGDTLYVAEGLAGYDSALRLGLRTVVADEPVDGEVSIATTEAGDPAAFARVQAGTLDPERALAEAYRRNNSGSYAEAAEFFGALLANGDGANRGEALVNQALQQSNLGNFAEADRLFAEAVAAVAGDPVVTRMLRNYRAMHLLNRQRPKAALAELERPLPDRTATAGADVEKLVIDADTAAILNAETAMGRQLSAAGSGLLPEEKVQILESQGQQLRGAILRMQGQPDAAAAAYNAALGRLASIRGGRVASAVWMRGQLLGGLADIAEEQGDRAGAEQRHKEAVALVGAYYPGSAALLNTQARLAAFYSRTGQTEPALALYRQIVDANAESGNSSATLRRTLAPYFALLADQSARPEAVADMFKASQVLVRPGVAQTQAVLARELSGGSDEASRLFRQSVTLTRDIERARVDISRLSALPEPTASEAARLAELRTQLAQMEKDQIATQAKLAEFPRYRVVSAGAMTLPDLQQVLRDGEAYFKMIMVEDDGYALFITPTVARAFRLGVAPDELERQVDALRETISTVENGQLVTYPFDVELAHKLYGELFQPVSAELASVRHLIFEPDGAMLRLPANLLVTERAGVDAYLAKAARPDNDGFDFTDVQWLGRDRDVSTAVSARSFRDVRQAARSDAKHDYIGFGENAPPAGVMRTESLFRGLMSEGADCSWSIAEWGRPISSEELVTASRILGGEDTAIVTGEAFTDSSIKKRDDLSQYRIMHFATHGLVTAPRPECPARPALMTSFGQDGSDGLLTFREIFDLRIDADLVILSACDTAGKATVATTREAGVTTGGDYALDGLVRAFVGAGGRSVVASHWPVPDDYDATKRLISGLFTAAPGTSTATALRSAQTELMSNPLTSHPYYWSGFAIIGDGAAPVIPSAEGTTAMAGQEVASR</sequence>
<evidence type="ECO:0000313" key="3">
    <source>
        <dbReference type="EMBL" id="PWG03858.1"/>
    </source>
</evidence>
<feature type="domain" description="CHAT" evidence="2">
    <location>
        <begin position="660"/>
        <end position="995"/>
    </location>
</feature>
<reference evidence="3 4" key="1">
    <citation type="submission" date="2018-05" db="EMBL/GenBank/DDBJ databases">
        <title>Genome of Sphingosinicella humi QZX222.</title>
        <authorList>
            <person name="Qiao Z."/>
            <person name="Wang G."/>
        </authorList>
    </citation>
    <scope>NUCLEOTIDE SEQUENCE [LARGE SCALE GENOMIC DNA]</scope>
    <source>
        <strain evidence="3 4">QZX222</strain>
    </source>
</reference>
<name>A0A2U2J691_9SPHN</name>
<protein>
    <submittedName>
        <fullName evidence="3">CHAT domain-containing protein</fullName>
    </submittedName>
</protein>
<dbReference type="Gene3D" id="1.25.40.10">
    <property type="entry name" value="Tetratricopeptide repeat domain"/>
    <property type="match status" value="1"/>
</dbReference>
<dbReference type="Proteomes" id="UP000245916">
    <property type="component" value="Unassembled WGS sequence"/>
</dbReference>
<gene>
    <name evidence="3" type="ORF">DF286_05380</name>
</gene>
<dbReference type="SUPFAM" id="SSF48452">
    <property type="entry name" value="TPR-like"/>
    <property type="match status" value="2"/>
</dbReference>
<feature type="coiled-coil region" evidence="1">
    <location>
        <begin position="544"/>
        <end position="571"/>
    </location>
</feature>
<dbReference type="SMART" id="SM00028">
    <property type="entry name" value="TPR"/>
    <property type="match status" value="4"/>
</dbReference>
<comment type="caution">
    <text evidence="3">The sequence shown here is derived from an EMBL/GenBank/DDBJ whole genome shotgun (WGS) entry which is preliminary data.</text>
</comment>
<dbReference type="InterPro" id="IPR011990">
    <property type="entry name" value="TPR-like_helical_dom_sf"/>
</dbReference>
<dbReference type="OrthoDB" id="9787760at2"/>
<organism evidence="3 4">
    <name type="scientific">Allosphingosinicella humi</name>
    <dbReference type="NCBI Taxonomy" id="2068657"/>
    <lineage>
        <taxon>Bacteria</taxon>
        <taxon>Pseudomonadati</taxon>
        <taxon>Pseudomonadota</taxon>
        <taxon>Alphaproteobacteria</taxon>
        <taxon>Sphingomonadales</taxon>
        <taxon>Sphingomonadaceae</taxon>
        <taxon>Allosphingosinicella</taxon>
    </lineage>
</organism>
<dbReference type="Pfam" id="PF12770">
    <property type="entry name" value="CHAT"/>
    <property type="match status" value="1"/>
</dbReference>
<dbReference type="InterPro" id="IPR019734">
    <property type="entry name" value="TPR_rpt"/>
</dbReference>
<keyword evidence="4" id="KW-1185">Reference proteome</keyword>
<evidence type="ECO:0000259" key="2">
    <source>
        <dbReference type="Pfam" id="PF12770"/>
    </source>
</evidence>
<dbReference type="AlphaFoldDB" id="A0A2U2J691"/>
<evidence type="ECO:0000313" key="4">
    <source>
        <dbReference type="Proteomes" id="UP000245916"/>
    </source>
</evidence>
<accession>A0A2U2J691</accession>
<evidence type="ECO:0000256" key="1">
    <source>
        <dbReference type="SAM" id="Coils"/>
    </source>
</evidence>
<dbReference type="InterPro" id="IPR024983">
    <property type="entry name" value="CHAT_dom"/>
</dbReference>
<proteinExistence type="predicted"/>